<dbReference type="InterPro" id="IPR001845">
    <property type="entry name" value="HTH_ArsR_DNA-bd_dom"/>
</dbReference>
<dbReference type="Pfam" id="PF12840">
    <property type="entry name" value="HTH_20"/>
    <property type="match status" value="1"/>
</dbReference>
<dbReference type="CDD" id="cd00090">
    <property type="entry name" value="HTH_ARSR"/>
    <property type="match status" value="1"/>
</dbReference>
<evidence type="ECO:0000256" key="2">
    <source>
        <dbReference type="ARBA" id="ARBA00023125"/>
    </source>
</evidence>
<dbReference type="RefSeq" id="WP_306727393.1">
    <property type="nucleotide sequence ID" value="NZ_JAVDDT010000002.1"/>
</dbReference>
<dbReference type="Gene3D" id="1.10.10.10">
    <property type="entry name" value="Winged helix-like DNA-binding domain superfamily/Winged helix DNA-binding domain"/>
    <property type="match status" value="1"/>
</dbReference>
<dbReference type="SUPFAM" id="SSF46785">
    <property type="entry name" value="Winged helix' DNA-binding domain"/>
    <property type="match status" value="1"/>
</dbReference>
<dbReference type="InterPro" id="IPR036390">
    <property type="entry name" value="WH_DNA-bd_sf"/>
</dbReference>
<accession>A0ABU0W4H3</accession>
<keyword evidence="1" id="KW-0805">Transcription regulation</keyword>
<dbReference type="PRINTS" id="PR00778">
    <property type="entry name" value="HTHARSR"/>
</dbReference>
<feature type="domain" description="HTH arsR-type" evidence="4">
    <location>
        <begin position="1"/>
        <end position="95"/>
    </location>
</feature>
<dbReference type="InterPro" id="IPR051011">
    <property type="entry name" value="Metal_resp_trans_reg"/>
</dbReference>
<keyword evidence="3" id="KW-0804">Transcription</keyword>
<dbReference type="InterPro" id="IPR036388">
    <property type="entry name" value="WH-like_DNA-bd_sf"/>
</dbReference>
<protein>
    <submittedName>
        <fullName evidence="5">Metalloregulator ArsR/SmtB family transcription factor</fullName>
    </submittedName>
</protein>
<reference evidence="5 6" key="1">
    <citation type="submission" date="2023-08" db="EMBL/GenBank/DDBJ databases">
        <title>Whole-genome sequencing of halo(alkali)philic microorganisms from hypersaline lakes.</title>
        <authorList>
            <person name="Sorokin D.Y."/>
            <person name="Abbas B."/>
            <person name="Merkel A.Y."/>
        </authorList>
    </citation>
    <scope>NUCLEOTIDE SEQUENCE [LARGE SCALE GENOMIC DNA]</scope>
    <source>
        <strain evidence="5 6">AB-CW4</strain>
    </source>
</reference>
<organism evidence="5 6">
    <name type="scientific">Natronospira bacteriovora</name>
    <dbReference type="NCBI Taxonomy" id="3069753"/>
    <lineage>
        <taxon>Bacteria</taxon>
        <taxon>Pseudomonadati</taxon>
        <taxon>Pseudomonadota</taxon>
        <taxon>Gammaproteobacteria</taxon>
        <taxon>Natronospirales</taxon>
        <taxon>Natronospiraceae</taxon>
        <taxon>Natronospira</taxon>
    </lineage>
</organism>
<dbReference type="SMART" id="SM00418">
    <property type="entry name" value="HTH_ARSR"/>
    <property type="match status" value="1"/>
</dbReference>
<dbReference type="EMBL" id="JAVDDT010000002">
    <property type="protein sequence ID" value="MDQ2068896.1"/>
    <property type="molecule type" value="Genomic_DNA"/>
</dbReference>
<sequence length="114" mass="12679">MEKNDAINALSALAQDSRLTLFRWLVRRHPNPASAGEIGDALGLAPATLSFHLATLERAGLIQHRRQGRSRLYQARLVTMNALMAYLFEDCCEGNPAACPEGLITRLRQNHEPQ</sequence>
<evidence type="ECO:0000259" key="4">
    <source>
        <dbReference type="PROSITE" id="PS50987"/>
    </source>
</evidence>
<evidence type="ECO:0000256" key="3">
    <source>
        <dbReference type="ARBA" id="ARBA00023163"/>
    </source>
</evidence>
<dbReference type="PANTHER" id="PTHR43132">
    <property type="entry name" value="ARSENICAL RESISTANCE OPERON REPRESSOR ARSR-RELATED"/>
    <property type="match status" value="1"/>
</dbReference>
<dbReference type="PROSITE" id="PS50987">
    <property type="entry name" value="HTH_ARSR_2"/>
    <property type="match status" value="1"/>
</dbReference>
<dbReference type="InterPro" id="IPR011991">
    <property type="entry name" value="ArsR-like_HTH"/>
</dbReference>
<keyword evidence="6" id="KW-1185">Reference proteome</keyword>
<dbReference type="PANTHER" id="PTHR43132:SF2">
    <property type="entry name" value="ARSENICAL RESISTANCE OPERON REPRESSOR ARSR-RELATED"/>
    <property type="match status" value="1"/>
</dbReference>
<evidence type="ECO:0000256" key="1">
    <source>
        <dbReference type="ARBA" id="ARBA00023015"/>
    </source>
</evidence>
<dbReference type="NCBIfam" id="NF033788">
    <property type="entry name" value="HTH_metalloreg"/>
    <property type="match status" value="1"/>
</dbReference>
<keyword evidence="2" id="KW-0238">DNA-binding</keyword>
<comment type="caution">
    <text evidence="5">The sequence shown here is derived from an EMBL/GenBank/DDBJ whole genome shotgun (WGS) entry which is preliminary data.</text>
</comment>
<evidence type="ECO:0000313" key="6">
    <source>
        <dbReference type="Proteomes" id="UP001239019"/>
    </source>
</evidence>
<name>A0ABU0W4H3_9GAMM</name>
<dbReference type="Proteomes" id="UP001239019">
    <property type="component" value="Unassembled WGS sequence"/>
</dbReference>
<proteinExistence type="predicted"/>
<evidence type="ECO:0000313" key="5">
    <source>
        <dbReference type="EMBL" id="MDQ2068896.1"/>
    </source>
</evidence>
<gene>
    <name evidence="5" type="ORF">RBH19_03280</name>
</gene>